<dbReference type="PANTHER" id="PTHR33877">
    <property type="entry name" value="SLL1193 PROTEIN"/>
    <property type="match status" value="1"/>
</dbReference>
<dbReference type="GO" id="GO:0004519">
    <property type="term" value="F:endonuclease activity"/>
    <property type="evidence" value="ECO:0007669"/>
    <property type="project" value="UniProtKB-KW"/>
</dbReference>
<comment type="caution">
    <text evidence="2">The sequence shown here is derived from an EMBL/GenBank/DDBJ whole genome shotgun (WGS) entry which is preliminary data.</text>
</comment>
<dbReference type="RefSeq" id="WP_272583220.1">
    <property type="nucleotide sequence ID" value="NZ_JAPZEG010000001.1"/>
</dbReference>
<keyword evidence="2" id="KW-0540">Nuclease</keyword>
<feature type="domain" description="HNH nuclease" evidence="1">
    <location>
        <begin position="94"/>
        <end position="154"/>
    </location>
</feature>
<dbReference type="Gene3D" id="1.10.30.50">
    <property type="match status" value="1"/>
</dbReference>
<dbReference type="AlphaFoldDB" id="A0AAW6K1E4"/>
<reference evidence="2" key="1">
    <citation type="submission" date="2022-12" db="EMBL/GenBank/DDBJ databases">
        <title>Genome of R. gnavus strain RSHDN_120.</title>
        <authorList>
            <person name="Abdugheni R."/>
        </authorList>
    </citation>
    <scope>NUCLEOTIDE SEQUENCE</scope>
    <source>
        <strain evidence="2">RSHDN_120</strain>
    </source>
</reference>
<evidence type="ECO:0000259" key="1">
    <source>
        <dbReference type="SMART" id="SM00507"/>
    </source>
</evidence>
<organism evidence="2 3">
    <name type="scientific">Mediterraneibacter gnavus</name>
    <name type="common">Ruminococcus gnavus</name>
    <dbReference type="NCBI Taxonomy" id="33038"/>
    <lineage>
        <taxon>Bacteria</taxon>
        <taxon>Bacillati</taxon>
        <taxon>Bacillota</taxon>
        <taxon>Clostridia</taxon>
        <taxon>Lachnospirales</taxon>
        <taxon>Lachnospiraceae</taxon>
        <taxon>Mediterraneibacter</taxon>
    </lineage>
</organism>
<name>A0AAW6K1E4_MEDGN</name>
<gene>
    <name evidence="2" type="ORF">O4N78_01865</name>
</gene>
<accession>A0AAW6K1E4</accession>
<keyword evidence="2" id="KW-0255">Endonuclease</keyword>
<evidence type="ECO:0000313" key="3">
    <source>
        <dbReference type="Proteomes" id="UP001149331"/>
    </source>
</evidence>
<dbReference type="GO" id="GO:0008270">
    <property type="term" value="F:zinc ion binding"/>
    <property type="evidence" value="ECO:0007669"/>
    <property type="project" value="InterPro"/>
</dbReference>
<protein>
    <submittedName>
        <fullName evidence="2">HNH endonuclease signature motif containing protein</fullName>
    </submittedName>
</protein>
<dbReference type="GO" id="GO:0003676">
    <property type="term" value="F:nucleic acid binding"/>
    <property type="evidence" value="ECO:0007669"/>
    <property type="project" value="InterPro"/>
</dbReference>
<keyword evidence="2" id="KW-0378">Hydrolase</keyword>
<proteinExistence type="predicted"/>
<dbReference type="InterPro" id="IPR002711">
    <property type="entry name" value="HNH"/>
</dbReference>
<dbReference type="Pfam" id="PF01844">
    <property type="entry name" value="HNH"/>
    <property type="match status" value="1"/>
</dbReference>
<dbReference type="EMBL" id="JAPZEG010000001">
    <property type="protein sequence ID" value="MDE1202334.1"/>
    <property type="molecule type" value="Genomic_DNA"/>
</dbReference>
<dbReference type="InterPro" id="IPR003615">
    <property type="entry name" value="HNH_nuc"/>
</dbReference>
<dbReference type="CDD" id="cd00085">
    <property type="entry name" value="HNHc"/>
    <property type="match status" value="1"/>
</dbReference>
<dbReference type="Proteomes" id="UP001149331">
    <property type="component" value="Unassembled WGS sequence"/>
</dbReference>
<dbReference type="InterPro" id="IPR052892">
    <property type="entry name" value="NA-targeting_endonuclease"/>
</dbReference>
<dbReference type="SMART" id="SM00507">
    <property type="entry name" value="HNHc"/>
    <property type="match status" value="1"/>
</dbReference>
<dbReference type="PANTHER" id="PTHR33877:SF1">
    <property type="entry name" value="TYPE IV METHYL-DIRECTED RESTRICTION ENZYME ECOKMCRA"/>
    <property type="match status" value="1"/>
</dbReference>
<sequence>MMMEMRVDKILIPNRYTRTPPKESKVENHVVYYIRHRQFKKQIVVTQNGWLVDGLCDYIVAVMCGMETVVCEVNQQRISHEKQCKRIATASKRGKRKILYQRQDGKCAICGRRLQINDYTSMENYLTIDHIFPLSRGGVNTLDNLQELCRNCNSIKSDII</sequence>
<evidence type="ECO:0000313" key="2">
    <source>
        <dbReference type="EMBL" id="MDE1202334.1"/>
    </source>
</evidence>